<keyword evidence="3" id="KW-0401">Integrin</keyword>
<name>A0A6G0ZLM3_APHCR</name>
<reference evidence="3 4" key="1">
    <citation type="submission" date="2019-08" db="EMBL/GenBank/DDBJ databases">
        <title>Whole genome of Aphis craccivora.</title>
        <authorList>
            <person name="Voronova N.V."/>
            <person name="Shulinski R.S."/>
            <person name="Bandarenka Y.V."/>
            <person name="Zhorov D.G."/>
            <person name="Warner D."/>
        </authorList>
    </citation>
    <scope>NUCLEOTIDE SEQUENCE [LARGE SCALE GENOMIC DNA]</scope>
    <source>
        <strain evidence="3">180601</strain>
        <tissue evidence="3">Whole Body</tissue>
    </source>
</reference>
<dbReference type="OrthoDB" id="5855429at2759"/>
<sequence length="184" mass="20883">MKVATLLIAVTSNMTQETRGGQHETQTISMVPEFLRKKSSMVDLADASRFEREYVKPIKSIPDSLHTHDILYGGDQNRLDREKLVKHHSGQYRHKTAFIWDPHPQYKFTAFGHLFHLVLIQDSKFVSPDIKITRMKQNESWREPPNVKVNGCFYSGNVSGEPGSVVAVSLCDGIGLGNFFYNSN</sequence>
<evidence type="ECO:0000259" key="2">
    <source>
        <dbReference type="Pfam" id="PF01562"/>
    </source>
</evidence>
<protein>
    <submittedName>
        <fullName evidence="3">A disintegrin and metalloproteinase with thrombospondin motifs 9-like</fullName>
    </submittedName>
</protein>
<accession>A0A6G0ZLM3</accession>
<dbReference type="Pfam" id="PF01562">
    <property type="entry name" value="Pep_M12B_propep"/>
    <property type="match status" value="1"/>
</dbReference>
<evidence type="ECO:0000313" key="4">
    <source>
        <dbReference type="Proteomes" id="UP000478052"/>
    </source>
</evidence>
<dbReference type="AlphaFoldDB" id="A0A6G0ZLM3"/>
<comment type="caution">
    <text evidence="3">The sequence shown here is derived from an EMBL/GenBank/DDBJ whole genome shotgun (WGS) entry which is preliminary data.</text>
</comment>
<dbReference type="InterPro" id="IPR002870">
    <property type="entry name" value="Peptidase_M12B_N"/>
</dbReference>
<organism evidence="3 4">
    <name type="scientific">Aphis craccivora</name>
    <name type="common">Cowpea aphid</name>
    <dbReference type="NCBI Taxonomy" id="307492"/>
    <lineage>
        <taxon>Eukaryota</taxon>
        <taxon>Metazoa</taxon>
        <taxon>Ecdysozoa</taxon>
        <taxon>Arthropoda</taxon>
        <taxon>Hexapoda</taxon>
        <taxon>Insecta</taxon>
        <taxon>Pterygota</taxon>
        <taxon>Neoptera</taxon>
        <taxon>Paraneoptera</taxon>
        <taxon>Hemiptera</taxon>
        <taxon>Sternorrhyncha</taxon>
        <taxon>Aphidomorpha</taxon>
        <taxon>Aphidoidea</taxon>
        <taxon>Aphididae</taxon>
        <taxon>Aphidini</taxon>
        <taxon>Aphis</taxon>
        <taxon>Aphis</taxon>
    </lineage>
</organism>
<evidence type="ECO:0000256" key="1">
    <source>
        <dbReference type="ARBA" id="ARBA00023157"/>
    </source>
</evidence>
<dbReference type="GO" id="GO:0007229">
    <property type="term" value="P:integrin-mediated signaling pathway"/>
    <property type="evidence" value="ECO:0007669"/>
    <property type="project" value="UniProtKB-KW"/>
</dbReference>
<dbReference type="Proteomes" id="UP000478052">
    <property type="component" value="Unassembled WGS sequence"/>
</dbReference>
<keyword evidence="1" id="KW-1015">Disulfide bond</keyword>
<evidence type="ECO:0000313" key="3">
    <source>
        <dbReference type="EMBL" id="KAF0772251.1"/>
    </source>
</evidence>
<gene>
    <name evidence="3" type="ORF">FWK35_00008736</name>
</gene>
<feature type="domain" description="Peptidase M12B propeptide" evidence="2">
    <location>
        <begin position="90"/>
        <end position="158"/>
    </location>
</feature>
<dbReference type="EMBL" id="VUJU01000203">
    <property type="protein sequence ID" value="KAF0772251.1"/>
    <property type="molecule type" value="Genomic_DNA"/>
</dbReference>
<keyword evidence="4" id="KW-1185">Reference proteome</keyword>
<proteinExistence type="predicted"/>